<evidence type="ECO:0000256" key="7">
    <source>
        <dbReference type="ARBA" id="ARBA00023242"/>
    </source>
</evidence>
<feature type="region of interest" description="Disordered" evidence="8">
    <location>
        <begin position="143"/>
        <end position="179"/>
    </location>
</feature>
<evidence type="ECO:0000313" key="11">
    <source>
        <dbReference type="Proteomes" id="UP001244341"/>
    </source>
</evidence>
<feature type="compositionally biased region" description="Low complexity" evidence="8">
    <location>
        <begin position="313"/>
        <end position="358"/>
    </location>
</feature>
<feature type="compositionally biased region" description="Low complexity" evidence="8">
    <location>
        <begin position="44"/>
        <end position="82"/>
    </location>
</feature>
<reference evidence="10 11" key="1">
    <citation type="submission" date="2023-05" db="EMBL/GenBank/DDBJ databases">
        <title>A 100% complete, gapless, phased diploid assembly of the Scenedesmus obliquus UTEX 3031 genome.</title>
        <authorList>
            <person name="Biondi T.C."/>
            <person name="Hanschen E.R."/>
            <person name="Kwon T."/>
            <person name="Eng W."/>
            <person name="Kruse C.P.S."/>
            <person name="Koehler S.I."/>
            <person name="Kunde Y."/>
            <person name="Gleasner C.D."/>
            <person name="You Mak K.T."/>
            <person name="Polle J."/>
            <person name="Hovde B.T."/>
            <person name="Starkenburg S.R."/>
        </authorList>
    </citation>
    <scope>NUCLEOTIDE SEQUENCE [LARGE SCALE GENOMIC DNA]</scope>
    <source>
        <strain evidence="10 11">DOE0152z</strain>
    </source>
</reference>
<dbReference type="Pfam" id="PF03941">
    <property type="entry name" value="INCENP_ARK-bind"/>
    <property type="match status" value="1"/>
</dbReference>
<accession>A0ABY8UNI3</accession>
<comment type="subcellular location">
    <subcellularLocation>
        <location evidence="2">Cytoplasm</location>
        <location evidence="2">Cytoskeleton</location>
        <location evidence="2">Spindle</location>
    </subcellularLocation>
    <subcellularLocation>
        <location evidence="1">Nucleus</location>
    </subcellularLocation>
</comment>
<feature type="region of interest" description="Disordered" evidence="8">
    <location>
        <begin position="44"/>
        <end position="99"/>
    </location>
</feature>
<comment type="similarity">
    <text evidence="3">Belongs to the INCENP family.</text>
</comment>
<dbReference type="PANTHER" id="PTHR13142">
    <property type="entry name" value="INNER CENTROMERE PROTEIN"/>
    <property type="match status" value="1"/>
</dbReference>
<evidence type="ECO:0000256" key="2">
    <source>
        <dbReference type="ARBA" id="ARBA00004186"/>
    </source>
</evidence>
<evidence type="ECO:0000256" key="1">
    <source>
        <dbReference type="ARBA" id="ARBA00004123"/>
    </source>
</evidence>
<dbReference type="PANTHER" id="PTHR13142:SF1">
    <property type="entry name" value="INNER CENTROMERE PROTEIN"/>
    <property type="match status" value="1"/>
</dbReference>
<evidence type="ECO:0000259" key="9">
    <source>
        <dbReference type="Pfam" id="PF03941"/>
    </source>
</evidence>
<protein>
    <recommendedName>
        <fullName evidence="9">Inner centromere protein ARK-binding domain-containing protein</fullName>
    </recommendedName>
</protein>
<gene>
    <name evidence="10" type="ORF">OEZ85_001205</name>
</gene>
<feature type="region of interest" description="Disordered" evidence="8">
    <location>
        <begin position="196"/>
        <end position="369"/>
    </location>
</feature>
<evidence type="ECO:0000256" key="5">
    <source>
        <dbReference type="ARBA" id="ARBA00022829"/>
    </source>
</evidence>
<dbReference type="Proteomes" id="UP001244341">
    <property type="component" value="Chromosome 15b"/>
</dbReference>
<feature type="compositionally biased region" description="Basic and acidic residues" evidence="8">
    <location>
        <begin position="83"/>
        <end position="97"/>
    </location>
</feature>
<evidence type="ECO:0000256" key="4">
    <source>
        <dbReference type="ARBA" id="ARBA00022490"/>
    </source>
</evidence>
<feature type="compositionally biased region" description="Low complexity" evidence="8">
    <location>
        <begin position="281"/>
        <end position="305"/>
    </location>
</feature>
<name>A0ABY8UNI3_TETOB</name>
<evidence type="ECO:0000313" key="10">
    <source>
        <dbReference type="EMBL" id="WIA22812.1"/>
    </source>
</evidence>
<feature type="domain" description="Inner centromere protein ARK-binding" evidence="9">
    <location>
        <begin position="464"/>
        <end position="515"/>
    </location>
</feature>
<dbReference type="InterPro" id="IPR005635">
    <property type="entry name" value="Inner_centromere_prot_ARK-bd"/>
</dbReference>
<evidence type="ECO:0000256" key="8">
    <source>
        <dbReference type="SAM" id="MobiDB-lite"/>
    </source>
</evidence>
<evidence type="ECO:0000256" key="6">
    <source>
        <dbReference type="ARBA" id="ARBA00023212"/>
    </source>
</evidence>
<dbReference type="EMBL" id="CP126222">
    <property type="protein sequence ID" value="WIA22812.1"/>
    <property type="molecule type" value="Genomic_DNA"/>
</dbReference>
<feature type="compositionally biased region" description="Low complexity" evidence="8">
    <location>
        <begin position="157"/>
        <end position="175"/>
    </location>
</feature>
<keyword evidence="7" id="KW-0539">Nucleus</keyword>
<keyword evidence="5" id="KW-0159">Chromosome partition</keyword>
<feature type="compositionally biased region" description="Basic and acidic residues" evidence="8">
    <location>
        <begin position="221"/>
        <end position="280"/>
    </location>
</feature>
<evidence type="ECO:0000256" key="3">
    <source>
        <dbReference type="ARBA" id="ARBA00010042"/>
    </source>
</evidence>
<organism evidence="10 11">
    <name type="scientific">Tetradesmus obliquus</name>
    <name type="common">Green alga</name>
    <name type="synonym">Acutodesmus obliquus</name>
    <dbReference type="NCBI Taxonomy" id="3088"/>
    <lineage>
        <taxon>Eukaryota</taxon>
        <taxon>Viridiplantae</taxon>
        <taxon>Chlorophyta</taxon>
        <taxon>core chlorophytes</taxon>
        <taxon>Chlorophyceae</taxon>
        <taxon>CS clade</taxon>
        <taxon>Sphaeropleales</taxon>
        <taxon>Scenedesmaceae</taxon>
        <taxon>Tetradesmus</taxon>
    </lineage>
</organism>
<sequence>MDEASRYLSELAHQSLREINDAVKDHRDFLRCLIEETEAELAAVLASSQQQQDQQGAGEHAEAPETAAPDEPAAAHAPAGAGDKAKQQLEAVKDKAPAPRANLVSSIRSFVPAVVKEAAPPAAGKVKVKVKAIEAAQAARQAEEAKQQERLARQQAKEQQQQQQAKPKSAALKPQGTPSGAVAQFKVAAVERAATGLSGSGGAVRVPAGKQPGEQEQPLRPADREAAQKKAEKEAEAAKRAMDKVEKEDRMKRAEQKRKDEENKRRAELAEKQRLREERAAAAAALKAGKPAAAGGMRAGGVAKVADAKTKPHTTTAAPPAAAPPAAAASDPSGFKTPAAPKAVARAAAPEAGQAAAAGSDSPSLTIKLLDPVSTGGKAAAQHPGHGHAAAGLASVGGVMGPPAPIGSKTPAAFKTPAPAVSEQEKRNVEALKSSPYVNPGSKRTPYAQQQAAAASYIISPYRDDDAETPDRSHKPIPEWARTQVLFEALKQQQATDPDSIFGARQTTCDLGDMFADVPGAGPQPQQRHKVRKLGQRTSSADWSQDRLTWQEEINYKKQCGYL</sequence>
<keyword evidence="11" id="KW-1185">Reference proteome</keyword>
<feature type="compositionally biased region" description="Basic and acidic residues" evidence="8">
    <location>
        <begin position="143"/>
        <end position="156"/>
    </location>
</feature>
<keyword evidence="6" id="KW-0206">Cytoskeleton</keyword>
<keyword evidence="4" id="KW-0963">Cytoplasm</keyword>
<proteinExistence type="inferred from homology"/>
<feature type="region of interest" description="Disordered" evidence="8">
    <location>
        <begin position="513"/>
        <end position="543"/>
    </location>
</feature>